<feature type="repeat" description="Cell wall-binding" evidence="2">
    <location>
        <begin position="89"/>
        <end position="108"/>
    </location>
</feature>
<evidence type="ECO:0000256" key="1">
    <source>
        <dbReference type="ARBA" id="ARBA00022737"/>
    </source>
</evidence>
<evidence type="ECO:0000313" key="5">
    <source>
        <dbReference type="EMBL" id="EGL91166.1"/>
    </source>
</evidence>
<feature type="chain" id="PRO_5003334170" evidence="4">
    <location>
        <begin position="25"/>
        <end position="150"/>
    </location>
</feature>
<dbReference type="PROSITE" id="PS51170">
    <property type="entry name" value="CW"/>
    <property type="match status" value="2"/>
</dbReference>
<protein>
    <submittedName>
        <fullName evidence="5">Cell wall-binding repeat protein</fullName>
    </submittedName>
</protein>
<gene>
    <name evidence="5" type="ORF">HMPREF9968_0791</name>
</gene>
<dbReference type="EMBL" id="AFNM01000016">
    <property type="protein sequence ID" value="EGL91166.1"/>
    <property type="molecule type" value="Genomic_DNA"/>
</dbReference>
<dbReference type="PATRIC" id="fig|1005704.3.peg.458"/>
<dbReference type="eggNOG" id="COG5263">
    <property type="taxonomic scope" value="Bacteria"/>
</dbReference>
<feature type="repeat" description="Cell wall-binding" evidence="2">
    <location>
        <begin position="127"/>
        <end position="146"/>
    </location>
</feature>
<proteinExistence type="predicted"/>
<evidence type="ECO:0000256" key="4">
    <source>
        <dbReference type="SAM" id="SignalP"/>
    </source>
</evidence>
<dbReference type="Gene3D" id="2.10.270.10">
    <property type="entry name" value="Cholin Binding"/>
    <property type="match status" value="1"/>
</dbReference>
<accession>F5VT93</accession>
<evidence type="ECO:0000256" key="2">
    <source>
        <dbReference type="PROSITE-ProRule" id="PRU00591"/>
    </source>
</evidence>
<comment type="caution">
    <text evidence="5">The sequence shown here is derived from an EMBL/GenBank/DDBJ whole genome shotgun (WGS) entry which is preliminary data.</text>
</comment>
<reference evidence="5 6" key="1">
    <citation type="submission" date="2011-04" db="EMBL/GenBank/DDBJ databases">
        <authorList>
            <person name="Durkin A.S."/>
            <person name="Radune D."/>
            <person name="Hostetler J."/>
            <person name="Torralba M."/>
            <person name="Gillis M."/>
            <person name="Methe B."/>
            <person name="Sutton G."/>
            <person name="Nelson K.E."/>
        </authorList>
    </citation>
    <scope>NUCLEOTIDE SEQUENCE [LARGE SCALE GENOMIC DNA]</scope>
    <source>
        <strain evidence="5 6">SK255</strain>
    </source>
</reference>
<feature type="signal peptide" evidence="4">
    <location>
        <begin position="1"/>
        <end position="24"/>
    </location>
</feature>
<evidence type="ECO:0000313" key="6">
    <source>
        <dbReference type="Proteomes" id="UP000003695"/>
    </source>
</evidence>
<dbReference type="SUPFAM" id="SSF69360">
    <property type="entry name" value="Cell wall binding repeat"/>
    <property type="match status" value="1"/>
</dbReference>
<keyword evidence="4" id="KW-0732">Signal</keyword>
<dbReference type="AlphaFoldDB" id="F5VT93"/>
<feature type="compositionally biased region" description="Basic and acidic residues" evidence="3">
    <location>
        <begin position="38"/>
        <end position="70"/>
    </location>
</feature>
<sequence length="150" mass="17252">MKKILLTSALILLIAGLAPVSVSGEENTTQSTSAVKESIAKEEKKESSVEENSKSETLPKVDVQEDKPQKEGWYQENQNWRFYQDDKPALNWKQIQGKWYYFDQDGNRLHSTIYKGYAFGQDGVMIENSWTKLDNQWYYADSSGRLAQNT</sequence>
<evidence type="ECO:0000256" key="3">
    <source>
        <dbReference type="SAM" id="MobiDB-lite"/>
    </source>
</evidence>
<dbReference type="Proteomes" id="UP000003695">
    <property type="component" value="Unassembled WGS sequence"/>
</dbReference>
<organism evidence="5 6">
    <name type="scientific">Streptococcus oralis SK255</name>
    <dbReference type="NCBI Taxonomy" id="1005704"/>
    <lineage>
        <taxon>Bacteria</taxon>
        <taxon>Bacillati</taxon>
        <taxon>Bacillota</taxon>
        <taxon>Bacilli</taxon>
        <taxon>Lactobacillales</taxon>
        <taxon>Streptococcaceae</taxon>
        <taxon>Streptococcus</taxon>
    </lineage>
</organism>
<feature type="region of interest" description="Disordered" evidence="3">
    <location>
        <begin position="22"/>
        <end position="75"/>
    </location>
</feature>
<dbReference type="InterPro" id="IPR018337">
    <property type="entry name" value="Cell_wall/Cho-bd_repeat"/>
</dbReference>
<name>F5VT93_STROR</name>
<dbReference type="Pfam" id="PF01473">
    <property type="entry name" value="Choline_bind_1"/>
    <property type="match status" value="2"/>
</dbReference>
<keyword evidence="1" id="KW-0677">Repeat</keyword>